<evidence type="ECO:0000313" key="2">
    <source>
        <dbReference type="EMBL" id="OMJ28040.1"/>
    </source>
</evidence>
<reference evidence="3" key="1">
    <citation type="submission" date="2017-01" db="EMBL/GenBank/DDBJ databases">
        <authorList>
            <person name="Wang Y."/>
            <person name="White M."/>
            <person name="Kvist S."/>
            <person name="Moncalvo J.-M."/>
        </authorList>
    </citation>
    <scope>NUCLEOTIDE SEQUENCE [LARGE SCALE GENOMIC DNA]</scope>
    <source>
        <strain evidence="3">ID-206-W2</strain>
    </source>
</reference>
<dbReference type="PANTHER" id="PTHR12775:SF0">
    <property type="entry name" value="REPLICATION TERMINATION FACTOR 2"/>
    <property type="match status" value="1"/>
</dbReference>
<gene>
    <name evidence="2" type="ORF">AYI69_g2495</name>
</gene>
<name>A0A1R1YMF9_9FUNG</name>
<dbReference type="PANTHER" id="PTHR12775">
    <property type="entry name" value="PROTEIN C20ORF43 HOMOLOG"/>
    <property type="match status" value="1"/>
</dbReference>
<protein>
    <submittedName>
        <fullName evidence="2">Protein RTF2-like protein</fullName>
    </submittedName>
</protein>
<feature type="region of interest" description="Disordered" evidence="1">
    <location>
        <begin position="65"/>
        <end position="112"/>
    </location>
</feature>
<organism evidence="2 3">
    <name type="scientific">Smittium culicis</name>
    <dbReference type="NCBI Taxonomy" id="133412"/>
    <lineage>
        <taxon>Eukaryota</taxon>
        <taxon>Fungi</taxon>
        <taxon>Fungi incertae sedis</taxon>
        <taxon>Zoopagomycota</taxon>
        <taxon>Kickxellomycotina</taxon>
        <taxon>Harpellomycetes</taxon>
        <taxon>Harpellales</taxon>
        <taxon>Legeriomycetaceae</taxon>
        <taxon>Smittium</taxon>
    </lineage>
</organism>
<keyword evidence="3" id="KW-1185">Reference proteome</keyword>
<dbReference type="Pfam" id="PF04641">
    <property type="entry name" value="Rtf2"/>
    <property type="match status" value="1"/>
</dbReference>
<dbReference type="GO" id="GO:0005634">
    <property type="term" value="C:nucleus"/>
    <property type="evidence" value="ECO:0007669"/>
    <property type="project" value="TreeGrafter"/>
</dbReference>
<dbReference type="OrthoDB" id="247013at2759"/>
<dbReference type="EMBL" id="LSSM01000731">
    <property type="protein sequence ID" value="OMJ28040.1"/>
    <property type="molecule type" value="Genomic_DNA"/>
</dbReference>
<dbReference type="AlphaFoldDB" id="A0A1R1YMF9"/>
<dbReference type="GO" id="GO:0006274">
    <property type="term" value="P:DNA replication termination"/>
    <property type="evidence" value="ECO:0007669"/>
    <property type="project" value="TreeGrafter"/>
</dbReference>
<evidence type="ECO:0000313" key="3">
    <source>
        <dbReference type="Proteomes" id="UP000187429"/>
    </source>
</evidence>
<dbReference type="InterPro" id="IPR006735">
    <property type="entry name" value="Rtf2"/>
</dbReference>
<dbReference type="Proteomes" id="UP000187429">
    <property type="component" value="Unassembled WGS sequence"/>
</dbReference>
<sequence length="178" mass="19362">MNGRVGFCCLWDCGCVISEEAAGLMKTDLCLNCGKKIDKTKVVTLNPSAERAAEMADILSAETRVKRSKSSSKNSKLNTTELDTNSDKKIAGTSATVPASKKRRMEPVASDSKAAKVSSCSIPSSRIIEQYSSSTASEKGQTKANPVLDSIFINDNDRKKNDDNKNYLFKGTFNRYVS</sequence>
<accession>A0A1R1YMF9</accession>
<proteinExistence type="predicted"/>
<comment type="caution">
    <text evidence="2">The sequence shown here is derived from an EMBL/GenBank/DDBJ whole genome shotgun (WGS) entry which is preliminary data.</text>
</comment>
<evidence type="ECO:0000256" key="1">
    <source>
        <dbReference type="SAM" id="MobiDB-lite"/>
    </source>
</evidence>